<protein>
    <submittedName>
        <fullName evidence="2">Uncharacterized protein</fullName>
    </submittedName>
</protein>
<accession>A0A1N6UXV0</accession>
<organism evidence="2 4">
    <name type="scientific">Mucilaginibacter lappiensis</name>
    <dbReference type="NCBI Taxonomy" id="354630"/>
    <lineage>
        <taxon>Bacteria</taxon>
        <taxon>Pseudomonadati</taxon>
        <taxon>Bacteroidota</taxon>
        <taxon>Sphingobacteriia</taxon>
        <taxon>Sphingobacteriales</taxon>
        <taxon>Sphingobacteriaceae</taxon>
        <taxon>Mucilaginibacter</taxon>
    </lineage>
</organism>
<keyword evidence="3" id="KW-1185">Reference proteome</keyword>
<proteinExistence type="predicted"/>
<reference evidence="3 4" key="1">
    <citation type="submission" date="2020-08" db="EMBL/GenBank/DDBJ databases">
        <title>Genomic Encyclopedia of Type Strains, Phase IV (KMG-V): Genome sequencing to study the core and pangenomes of soil and plant-associated prokaryotes.</title>
        <authorList>
            <person name="Whitman W."/>
        </authorList>
    </citation>
    <scope>NUCLEOTIDE SEQUENCE [LARGE SCALE GENOMIC DNA]</scope>
    <source>
        <strain evidence="1 3">ANJLi2</strain>
        <strain evidence="2 4">MP601</strain>
    </source>
</reference>
<dbReference type="Proteomes" id="UP000548326">
    <property type="component" value="Unassembled WGS sequence"/>
</dbReference>
<gene>
    <name evidence="2" type="ORF">HDF22_004716</name>
    <name evidence="1" type="ORF">HDF23_001726</name>
</gene>
<evidence type="ECO:0000313" key="1">
    <source>
        <dbReference type="EMBL" id="MBB6108983.1"/>
    </source>
</evidence>
<dbReference type="RefSeq" id="WP_076372296.1">
    <property type="nucleotide sequence ID" value="NZ_FTMG01000003.1"/>
</dbReference>
<dbReference type="EMBL" id="JACHCA010000015">
    <property type="protein sequence ID" value="MBB6130576.1"/>
    <property type="molecule type" value="Genomic_DNA"/>
</dbReference>
<evidence type="ECO:0000313" key="4">
    <source>
        <dbReference type="Proteomes" id="UP000548326"/>
    </source>
</evidence>
<dbReference type="STRING" id="354630.SAMN05421821_103217"/>
<dbReference type="EMBL" id="JACHCB010000003">
    <property type="protein sequence ID" value="MBB6108983.1"/>
    <property type="molecule type" value="Genomic_DNA"/>
</dbReference>
<comment type="caution">
    <text evidence="2">The sequence shown here is derived from an EMBL/GenBank/DDBJ whole genome shotgun (WGS) entry which is preliminary data.</text>
</comment>
<dbReference type="Proteomes" id="UP000541583">
    <property type="component" value="Unassembled WGS sequence"/>
</dbReference>
<dbReference type="OrthoDB" id="796201at2"/>
<name>A0A1N6UXV0_9SPHI</name>
<sequence length="151" mass="16822">MSLNTFLKKIWNQIEILFGGLPSEIKTALQIGITITENIKNFVDSPIADIFTSIIPGTVDNTIKDKLRVSLPIFLTELKLVESSLNLTQPDLIVKAATSVIQTMDKNIKPGILHQLSILVAQLAADGKLSWSDGVLLSQWYYEHKFKAIEE</sequence>
<dbReference type="AlphaFoldDB" id="A0A1N6UXV0"/>
<evidence type="ECO:0000313" key="2">
    <source>
        <dbReference type="EMBL" id="MBB6130576.1"/>
    </source>
</evidence>
<evidence type="ECO:0000313" key="3">
    <source>
        <dbReference type="Proteomes" id="UP000541583"/>
    </source>
</evidence>